<feature type="domain" description="PIN like" evidence="1">
    <location>
        <begin position="25"/>
        <end position="269"/>
    </location>
</feature>
<organism evidence="2 3">
    <name type="scientific">Flavobacterium resistens</name>
    <dbReference type="NCBI Taxonomy" id="443612"/>
    <lineage>
        <taxon>Bacteria</taxon>
        <taxon>Pseudomonadati</taxon>
        <taxon>Bacteroidota</taxon>
        <taxon>Flavobacteriia</taxon>
        <taxon>Flavobacteriales</taxon>
        <taxon>Flavobacteriaceae</taxon>
        <taxon>Flavobacterium</taxon>
    </lineage>
</organism>
<evidence type="ECO:0000313" key="3">
    <source>
        <dbReference type="Proteomes" id="UP000468990"/>
    </source>
</evidence>
<proteinExistence type="predicted"/>
<dbReference type="EMBL" id="WKKG01000018">
    <property type="protein sequence ID" value="MRX70522.1"/>
    <property type="molecule type" value="Genomic_DNA"/>
</dbReference>
<protein>
    <recommendedName>
        <fullName evidence="1">PIN like domain-containing protein</fullName>
    </recommendedName>
</protein>
<dbReference type="Pfam" id="PF18476">
    <property type="entry name" value="PIN_8"/>
    <property type="match status" value="1"/>
</dbReference>
<comment type="caution">
    <text evidence="2">The sequence shown here is derived from an EMBL/GenBank/DDBJ whole genome shotgun (WGS) entry which is preliminary data.</text>
</comment>
<evidence type="ECO:0000313" key="2">
    <source>
        <dbReference type="EMBL" id="MRX70522.1"/>
    </source>
</evidence>
<reference evidence="2 3" key="1">
    <citation type="submission" date="2019-11" db="EMBL/GenBank/DDBJ databases">
        <title>Flavobacterium resistens genome.</title>
        <authorList>
            <person name="Wilson V.M."/>
            <person name="Newman J.D."/>
        </authorList>
    </citation>
    <scope>NUCLEOTIDE SEQUENCE [LARGE SCALE GENOMIC DNA]</scope>
    <source>
        <strain evidence="2 3">DSM 19382</strain>
    </source>
</reference>
<dbReference type="InterPro" id="IPR041578">
    <property type="entry name" value="PIN_8"/>
</dbReference>
<name>A0ABW9QCP2_9FLAO</name>
<keyword evidence="3" id="KW-1185">Reference proteome</keyword>
<sequence length="424" mass="50373">MNDLLKIYRDSNQLDFEKIWKEGTFVFDANVLLDLYRLPESAKNDLLGVLQNDNFKDRIWIGFQVFLEYLSNRLSVIGDQKNMFAKVKTATLSTIEKINTINAEYKSEIDNHKLSQRHALINPEHFLNDSSFKKSTKIFRKFVKHLEKLEKQQADVNDSDKLRDLITTIFENKIGSTLTKEELEDIYKEGVKRYANKIPPGYMDNKKDGSYYFKENEYIRKYGDLTFWKEIIKHAKKQKLKYLVLVTGDVKEDWWEEKRGRKISARKELLNEIYTECPDLEVFYLYNTSSFLQFAKKEIDNNIKDSSIDETFKLISNYYNERAIKIGDISPNKKEYLKQLYSLNQSISTNHLKLQDVNSQLSKLNLYRDNLYEKSNPLDDIRELAHNLAYTEEEYTEEINEIQNRLNLDMEIQKRLIEKLKLEE</sequence>
<dbReference type="Proteomes" id="UP000468990">
    <property type="component" value="Unassembled WGS sequence"/>
</dbReference>
<gene>
    <name evidence="2" type="ORF">GJU42_21295</name>
</gene>
<evidence type="ECO:0000259" key="1">
    <source>
        <dbReference type="Pfam" id="PF18476"/>
    </source>
</evidence>
<dbReference type="RefSeq" id="WP_142450812.1">
    <property type="nucleotide sequence ID" value="NZ_FXTA01000003.1"/>
</dbReference>
<accession>A0ABW9QCP2</accession>